<feature type="coiled-coil region" evidence="1">
    <location>
        <begin position="66"/>
        <end position="100"/>
    </location>
</feature>
<accession>A0ABY8PRD1</accession>
<organism evidence="2 3">
    <name type="scientific">Marinitoga aeolica</name>
    <dbReference type="NCBI Taxonomy" id="2809031"/>
    <lineage>
        <taxon>Bacteria</taxon>
        <taxon>Thermotogati</taxon>
        <taxon>Thermotogota</taxon>
        <taxon>Thermotogae</taxon>
        <taxon>Petrotogales</taxon>
        <taxon>Petrotogaceae</taxon>
        <taxon>Marinitoga</taxon>
    </lineage>
</organism>
<proteinExistence type="predicted"/>
<reference evidence="2 3" key="1">
    <citation type="submission" date="2021-02" db="EMBL/GenBank/DDBJ databases">
        <title>Characterization of Marinitoga sp. nov. str. BP5-C20A.</title>
        <authorList>
            <person name="Erauso G."/>
            <person name="Postec A."/>
        </authorList>
    </citation>
    <scope>NUCLEOTIDE SEQUENCE [LARGE SCALE GENOMIC DNA]</scope>
    <source>
        <strain evidence="2 3">BP5-C20A</strain>
    </source>
</reference>
<sequence>MKKFKEYEDFIDENLDNFKNNKLGNFIDSQRSNLQKKMNTENIVQHLDESIKIKEEKVSIINNNVLENIEANIYKLESSKKELELLIVKIKEEIESVNNYYKNEVLKDFDKILLYLEDESNKYFYAYDELLKLKQYLNKSIEFFDVLSREFLVLIDKNNYDNTFVDFEKFTNQYHDFTKFKCEKLKRIDLDFYNIYIGKIFSLVDNMKDIIKIYYSDLCEKIKDYYTTILNNQMENLKNNINEKIHLKKEVLLNLEQVDKIINGLEDIVILYNIEINKLSSSINESKKFLKYIKIEIINDIEKEQSALFDKIKNFKNNVFNNYIIKIKSNLENYIVRKSKLLDEYISGINENNVIDKYNNIKNYYENISKDLEKTIIEIKNEINILESFENKYKLGNIKPDIQFKTFKQQLFDKYKENYEIILRKLINITLKKLESDFVILGKKKKKDYILKYIKDVKETIDKYNSEFSLNYKYSYYFDNKNKLEELVNDYLNDVIYFYLEKLKNQKDAYQMDLNSKKDSNNLFDLIKALKLYKSYSKNLVDLKGDYDKKIKGFINEIKKEVKGFDIKIIKNKLSIDLTLDISEIINKIKSLLPIKENELNQKIDKIYNSKIEEINNIKTINARKISNLIDDYYKQYNEIKYEFDNILKKVKNFVYFRPNLKYHSIEDYIKNHIKNLLKDTIQRIEHYHNEYKALLKAILFKDFEKIKEIEYGYADLSIKIEEYMNYDKEISKINKKIKSKLKIPKLKYLYKTAYGLKIAHKIKIENKNFLSRIFGIIKIMLYGGKNDSNNIDNMDN</sequence>
<gene>
    <name evidence="2" type="ORF">JRV97_01035</name>
</gene>
<dbReference type="EMBL" id="CP069362">
    <property type="protein sequence ID" value="WGS65171.1"/>
    <property type="molecule type" value="Genomic_DNA"/>
</dbReference>
<dbReference type="RefSeq" id="WP_280999408.1">
    <property type="nucleotide sequence ID" value="NZ_CP069362.1"/>
</dbReference>
<keyword evidence="3" id="KW-1185">Reference proteome</keyword>
<dbReference type="Proteomes" id="UP001232493">
    <property type="component" value="Chromosome"/>
</dbReference>
<evidence type="ECO:0000313" key="2">
    <source>
        <dbReference type="EMBL" id="WGS65171.1"/>
    </source>
</evidence>
<keyword evidence="1" id="KW-0175">Coiled coil</keyword>
<name>A0ABY8PRD1_9BACT</name>
<protein>
    <submittedName>
        <fullName evidence="2">Uncharacterized protein</fullName>
    </submittedName>
</protein>
<evidence type="ECO:0000256" key="1">
    <source>
        <dbReference type="SAM" id="Coils"/>
    </source>
</evidence>
<evidence type="ECO:0000313" key="3">
    <source>
        <dbReference type="Proteomes" id="UP001232493"/>
    </source>
</evidence>